<feature type="region of interest" description="Disordered" evidence="7">
    <location>
        <begin position="1295"/>
        <end position="1325"/>
    </location>
</feature>
<keyword evidence="9" id="KW-1185">Reference proteome</keyword>
<comment type="subcellular location">
    <subcellularLocation>
        <location evidence="1">Cytoplasm</location>
    </subcellularLocation>
</comment>
<dbReference type="InterPro" id="IPR027640">
    <property type="entry name" value="Kinesin-like_fam"/>
</dbReference>
<accession>A0A1S8WYT3</accession>
<evidence type="ECO:0000256" key="7">
    <source>
        <dbReference type="SAM" id="MobiDB-lite"/>
    </source>
</evidence>
<evidence type="ECO:0000256" key="6">
    <source>
        <dbReference type="SAM" id="Coils"/>
    </source>
</evidence>
<feature type="coiled-coil region" evidence="6">
    <location>
        <begin position="300"/>
        <end position="334"/>
    </location>
</feature>
<dbReference type="PANTHER" id="PTHR47969">
    <property type="entry name" value="CHROMOSOME-ASSOCIATED KINESIN KIF4A-RELATED"/>
    <property type="match status" value="1"/>
</dbReference>
<reference evidence="8 9" key="1">
    <citation type="submission" date="2015-03" db="EMBL/GenBank/DDBJ databases">
        <title>Draft genome of the nematode, Opisthorchis viverrini.</title>
        <authorList>
            <person name="Mitreva M."/>
        </authorList>
    </citation>
    <scope>NUCLEOTIDE SEQUENCE [LARGE SCALE GENOMIC DNA]</scope>
    <source>
        <strain evidence="8">Khon Kaen</strain>
    </source>
</reference>
<protein>
    <submittedName>
        <fullName evidence="8">Putative ATP synthase F1, delta subunit</fullName>
    </submittedName>
</protein>
<feature type="coiled-coil region" evidence="6">
    <location>
        <begin position="813"/>
        <end position="959"/>
    </location>
</feature>
<feature type="coiled-coil region" evidence="6">
    <location>
        <begin position="376"/>
        <end position="403"/>
    </location>
</feature>
<keyword evidence="2" id="KW-0963">Cytoplasm</keyword>
<sequence>MHVAPQKLDCIRKWMDVIVPKKCAPESTDGLVLLELIDLMNNGNLALETSSTEADKVVLKVLQGEYLVFYHSSFVEFYGTNVEELLASTKDSVDSYTTYGRCCLQLLVLAMGLRRRCKVFMSAAFKLQPAMHYAIVELMQPLISEQPISLASFSGLNVDSENQQLTPIRRGSQPRTPLTCPAGGRLLFGQNFRLNKTGVASTTFTDDYNVGLQLKSSPPKCSPSTFPASSPVLLADRRLRTVVDWESEIIDSPLYSLKSILDSPSLIPKSQYIAKLDEARHLSARLAEVEHLYEESSMETEKLNSAYRSLELQYQELEVRCKRREAEVSELRDELTFERESRLNCEQELQRFQGLRERFNSVVEELKSRSRVFLENQDLHKQLTHLHAKMKSLENLRSRLTDQQILQQEHNALCERLRIADETILRLTCEREERLALFEAEAYARVQDSHCRRYYRSLSQFTPHASDTLILSPDSSQPEIRDNAQIRLDADEPVPSPILSPRSATAIAHCPPENLSSVVAVNQQINDLEHVISDLRQELQDAHRECVRWQCRAIAAQALSAHRLHTTRELQEAVSVAAQKVASTEVHYAEKFTWLESQLQHVKSRVKHAEEAMRTCELNRKSERAGWVAKCEALAKQCLDELTEELRSHTENEKRLEAELARMTSSLNDLKATAESDLQSLEHQMNSEVHILHGTISELQETIREKTAANELLQNQVKEQLEANDAYRTASEKEVDCLRNQLNTLSSELATLENQREQQYRTLQCRLNTEIEQLKDISESASRQAAHYQIALQEASTRAESDSKKLAAAVALADSKESELTRIRSTNTELQERCSELEANLTVVSNRATEQENLRSELAVRLHQLETDKSMLEVRCSALDERVATLESEVKHQQERVRQYKEQLAASQQDRTELERRAALLRDSARELETNWMHSQTLLTQARSQLAQVEQALHETKLELQRAEYYREEAAQRLARVELRQMQGKRLVRSTVSLFNVSRSTTSAHPVPEEENPMDVGTDSSQLIHTPVQANDNVGRGANTSFTFVSPLSALDVQSEIAESAVQAPSPESAPHLRDVAVQKCGTHLVSNKVSNGNVSNPYSLNHAKWTSDLNSTVTVSPAGLRRGSVFHGGSPKRHARRFCRLLIVPEKEVPKPAMSTLETQNLPKKQRFGSSVVAMGPSHGNQSKAEPDVSIASESQQLSLIPKTSSNPATAIVKGLTYIPETPVPWNAPPNDLSRSNLNTSTDANSSVASVCSAISEHVPGIPIAEAGRQLSLPVSSLKKGAKLWRPKIPKRLKRRSPNVGGVLGDDGKVDPFVKPLRPVSHSK</sequence>
<keyword evidence="5 6" id="KW-0175">Coiled coil</keyword>
<evidence type="ECO:0000313" key="9">
    <source>
        <dbReference type="Proteomes" id="UP000243686"/>
    </source>
</evidence>
<proteinExistence type="predicted"/>
<keyword evidence="3" id="KW-0547">Nucleotide-binding</keyword>
<dbReference type="Proteomes" id="UP000243686">
    <property type="component" value="Unassembled WGS sequence"/>
</dbReference>
<dbReference type="PANTHER" id="PTHR47969:SF15">
    <property type="entry name" value="CHROMOSOME-ASSOCIATED KINESIN KIF4A-RELATED"/>
    <property type="match status" value="1"/>
</dbReference>
<feature type="region of interest" description="Disordered" evidence="7">
    <location>
        <begin position="1172"/>
        <end position="1197"/>
    </location>
</feature>
<evidence type="ECO:0000256" key="4">
    <source>
        <dbReference type="ARBA" id="ARBA00022840"/>
    </source>
</evidence>
<evidence type="ECO:0000256" key="1">
    <source>
        <dbReference type="ARBA" id="ARBA00004496"/>
    </source>
</evidence>
<name>A0A1S8WYT3_OPIVI</name>
<feature type="non-terminal residue" evidence="8">
    <location>
        <position position="1325"/>
    </location>
</feature>
<evidence type="ECO:0000256" key="2">
    <source>
        <dbReference type="ARBA" id="ARBA00022490"/>
    </source>
</evidence>
<dbReference type="GO" id="GO:0003777">
    <property type="term" value="F:microtubule motor activity"/>
    <property type="evidence" value="ECO:0007669"/>
    <property type="project" value="InterPro"/>
</dbReference>
<dbReference type="GO" id="GO:0051231">
    <property type="term" value="P:spindle elongation"/>
    <property type="evidence" value="ECO:0007669"/>
    <property type="project" value="TreeGrafter"/>
</dbReference>
<gene>
    <name evidence="8" type="ORF">X801_04739</name>
</gene>
<dbReference type="GO" id="GO:0005875">
    <property type="term" value="C:microtubule associated complex"/>
    <property type="evidence" value="ECO:0007669"/>
    <property type="project" value="TreeGrafter"/>
</dbReference>
<dbReference type="GO" id="GO:0005524">
    <property type="term" value="F:ATP binding"/>
    <property type="evidence" value="ECO:0007669"/>
    <property type="project" value="UniProtKB-KW"/>
</dbReference>
<evidence type="ECO:0000313" key="8">
    <source>
        <dbReference type="EMBL" id="OON19393.1"/>
    </source>
</evidence>
<evidence type="ECO:0000256" key="5">
    <source>
        <dbReference type="ARBA" id="ARBA00023054"/>
    </source>
</evidence>
<feature type="coiled-coil region" evidence="6">
    <location>
        <begin position="518"/>
        <end position="552"/>
    </location>
</feature>
<dbReference type="GO" id="GO:0007052">
    <property type="term" value="P:mitotic spindle organization"/>
    <property type="evidence" value="ECO:0007669"/>
    <property type="project" value="TreeGrafter"/>
</dbReference>
<dbReference type="GO" id="GO:0005737">
    <property type="term" value="C:cytoplasm"/>
    <property type="evidence" value="ECO:0007669"/>
    <property type="project" value="UniProtKB-SubCell"/>
</dbReference>
<feature type="coiled-coil region" evidence="6">
    <location>
        <begin position="639"/>
        <end position="762"/>
    </location>
</feature>
<dbReference type="EMBL" id="KV893343">
    <property type="protein sequence ID" value="OON19393.1"/>
    <property type="molecule type" value="Genomic_DNA"/>
</dbReference>
<dbReference type="GO" id="GO:0007018">
    <property type="term" value="P:microtubule-based movement"/>
    <property type="evidence" value="ECO:0007669"/>
    <property type="project" value="InterPro"/>
</dbReference>
<keyword evidence="4" id="KW-0067">ATP-binding</keyword>
<organism evidence="8 9">
    <name type="scientific">Opisthorchis viverrini</name>
    <name type="common">Southeast Asian liver fluke</name>
    <dbReference type="NCBI Taxonomy" id="6198"/>
    <lineage>
        <taxon>Eukaryota</taxon>
        <taxon>Metazoa</taxon>
        <taxon>Spiralia</taxon>
        <taxon>Lophotrochozoa</taxon>
        <taxon>Platyhelminthes</taxon>
        <taxon>Trematoda</taxon>
        <taxon>Digenea</taxon>
        <taxon>Opisthorchiida</taxon>
        <taxon>Opisthorchiata</taxon>
        <taxon>Opisthorchiidae</taxon>
        <taxon>Opisthorchis</taxon>
    </lineage>
</organism>
<evidence type="ECO:0000256" key="3">
    <source>
        <dbReference type="ARBA" id="ARBA00022741"/>
    </source>
</evidence>